<dbReference type="Gene3D" id="1.20.1250.20">
    <property type="entry name" value="MFS general substrate transporter like domains"/>
    <property type="match status" value="1"/>
</dbReference>
<dbReference type="PROSITE" id="PS50850">
    <property type="entry name" value="MFS"/>
    <property type="match status" value="1"/>
</dbReference>
<feature type="region of interest" description="Disordered" evidence="6">
    <location>
        <begin position="1"/>
        <end position="23"/>
    </location>
</feature>
<keyword evidence="3 7" id="KW-0812">Transmembrane</keyword>
<evidence type="ECO:0000256" key="4">
    <source>
        <dbReference type="ARBA" id="ARBA00022989"/>
    </source>
</evidence>
<keyword evidence="2" id="KW-1003">Cell membrane</keyword>
<dbReference type="PANTHER" id="PTHR23513">
    <property type="entry name" value="INTEGRAL MEMBRANE EFFLUX PROTEIN-RELATED"/>
    <property type="match status" value="1"/>
</dbReference>
<evidence type="ECO:0000256" key="1">
    <source>
        <dbReference type="ARBA" id="ARBA00004651"/>
    </source>
</evidence>
<feature type="transmembrane region" description="Helical" evidence="7">
    <location>
        <begin position="248"/>
        <end position="269"/>
    </location>
</feature>
<dbReference type="Proteomes" id="UP001501079">
    <property type="component" value="Unassembled WGS sequence"/>
</dbReference>
<feature type="domain" description="Major facilitator superfamily (MFS) profile" evidence="8">
    <location>
        <begin position="29"/>
        <end position="421"/>
    </location>
</feature>
<keyword evidence="10" id="KW-1185">Reference proteome</keyword>
<feature type="transmembrane region" description="Helical" evidence="7">
    <location>
        <begin position="275"/>
        <end position="297"/>
    </location>
</feature>
<dbReference type="CDD" id="cd06173">
    <property type="entry name" value="MFS_MefA_like"/>
    <property type="match status" value="1"/>
</dbReference>
<feature type="transmembrane region" description="Helical" evidence="7">
    <location>
        <begin position="333"/>
        <end position="360"/>
    </location>
</feature>
<dbReference type="InterPro" id="IPR020846">
    <property type="entry name" value="MFS_dom"/>
</dbReference>
<dbReference type="EMBL" id="BAABBW010000001">
    <property type="protein sequence ID" value="GAA4168287.1"/>
    <property type="molecule type" value="Genomic_DNA"/>
</dbReference>
<feature type="transmembrane region" description="Helical" evidence="7">
    <location>
        <begin position="100"/>
        <end position="125"/>
    </location>
</feature>
<evidence type="ECO:0000313" key="9">
    <source>
        <dbReference type="EMBL" id="GAA4168287.1"/>
    </source>
</evidence>
<name>A0ABP7ZQU2_9MICO</name>
<comment type="caution">
    <text evidence="9">The sequence shown here is derived from an EMBL/GenBank/DDBJ whole genome shotgun (WGS) entry which is preliminary data.</text>
</comment>
<gene>
    <name evidence="9" type="ORF">GCM10022287_03110</name>
</gene>
<keyword evidence="5 7" id="KW-0472">Membrane</keyword>
<evidence type="ECO:0000256" key="6">
    <source>
        <dbReference type="SAM" id="MobiDB-lite"/>
    </source>
</evidence>
<dbReference type="PANTHER" id="PTHR23513:SF6">
    <property type="entry name" value="MAJOR FACILITATOR SUPERFAMILY ASSOCIATED DOMAIN-CONTAINING PROTEIN"/>
    <property type="match status" value="1"/>
</dbReference>
<reference evidence="10" key="1">
    <citation type="journal article" date="2019" name="Int. J. Syst. Evol. Microbiol.">
        <title>The Global Catalogue of Microorganisms (GCM) 10K type strain sequencing project: providing services to taxonomists for standard genome sequencing and annotation.</title>
        <authorList>
            <consortium name="The Broad Institute Genomics Platform"/>
            <consortium name="The Broad Institute Genome Sequencing Center for Infectious Disease"/>
            <person name="Wu L."/>
            <person name="Ma J."/>
        </authorList>
    </citation>
    <scope>NUCLEOTIDE SEQUENCE [LARGE SCALE GENOMIC DNA]</scope>
    <source>
        <strain evidence="10">JCM 17591</strain>
    </source>
</reference>
<feature type="transmembrane region" description="Helical" evidence="7">
    <location>
        <begin position="194"/>
        <end position="211"/>
    </location>
</feature>
<keyword evidence="4 7" id="KW-1133">Transmembrane helix</keyword>
<evidence type="ECO:0000259" key="8">
    <source>
        <dbReference type="PROSITE" id="PS50850"/>
    </source>
</evidence>
<accession>A0ABP7ZQU2</accession>
<feature type="transmembrane region" description="Helical" evidence="7">
    <location>
        <begin position="167"/>
        <end position="188"/>
    </location>
</feature>
<dbReference type="InterPro" id="IPR036259">
    <property type="entry name" value="MFS_trans_sf"/>
</dbReference>
<feature type="compositionally biased region" description="Low complexity" evidence="6">
    <location>
        <begin position="1"/>
        <end position="17"/>
    </location>
</feature>
<proteinExistence type="predicted"/>
<comment type="subcellular location">
    <subcellularLocation>
        <location evidence="1">Cell membrane</location>
        <topology evidence="1">Multi-pass membrane protein</topology>
    </subcellularLocation>
</comment>
<dbReference type="Pfam" id="PF07690">
    <property type="entry name" value="MFS_1"/>
    <property type="match status" value="1"/>
</dbReference>
<sequence length="439" mass="44586">MTIADASAAGTPGASPAPVDPAPSPAPPLWRNSAYLLLMSGKTTQIIGEGVGTFAVPLVAFALTHSVVLAGVIAAVGEAGSLLATLPAGVVADRVDRRRLLIGSAALGAVLWAFAAVAGIAGWLAGWQLAAVLFGVSVVTAVVNTTEVGAIRAVISREQLAPAMAAVQGRSAVAQLISGPIGGVLYAVSQAVPFVASAAGHLVVAICTWLVRAPLNGDRAQAKATRPVEQLKEGIRFVARMPVLRNSLWLIMLINLTVNGTLIAINLQLVRTHTAPLLIGLIDTVAGAVMLLGSLLAGPLMKRFPSGPLAIVGLAVTAVAFVGMATAHSYVGYLVFLAVAFALIPAVNSGVGGYVAAIVPDELQGRVNSVSSLGYLAVAPVAPVVASALLAQLGIVSTLWIFAAALAVGVVLVAFVKEIRRIGTPDTWSADQASVHPAR</sequence>
<evidence type="ECO:0000256" key="2">
    <source>
        <dbReference type="ARBA" id="ARBA00022475"/>
    </source>
</evidence>
<feature type="transmembrane region" description="Helical" evidence="7">
    <location>
        <begin position="67"/>
        <end position="88"/>
    </location>
</feature>
<dbReference type="RefSeq" id="WP_344751509.1">
    <property type="nucleotide sequence ID" value="NZ_BAABBW010000001.1"/>
</dbReference>
<feature type="transmembrane region" description="Helical" evidence="7">
    <location>
        <begin position="309"/>
        <end position="327"/>
    </location>
</feature>
<dbReference type="SUPFAM" id="SSF103473">
    <property type="entry name" value="MFS general substrate transporter"/>
    <property type="match status" value="1"/>
</dbReference>
<organism evidence="9 10">
    <name type="scientific">Gryllotalpicola koreensis</name>
    <dbReference type="NCBI Taxonomy" id="993086"/>
    <lineage>
        <taxon>Bacteria</taxon>
        <taxon>Bacillati</taxon>
        <taxon>Actinomycetota</taxon>
        <taxon>Actinomycetes</taxon>
        <taxon>Micrococcales</taxon>
        <taxon>Microbacteriaceae</taxon>
        <taxon>Gryllotalpicola</taxon>
    </lineage>
</organism>
<feature type="transmembrane region" description="Helical" evidence="7">
    <location>
        <begin position="131"/>
        <end position="155"/>
    </location>
</feature>
<protein>
    <submittedName>
        <fullName evidence="9">MFS transporter</fullName>
    </submittedName>
</protein>
<dbReference type="InterPro" id="IPR011701">
    <property type="entry name" value="MFS"/>
</dbReference>
<evidence type="ECO:0000256" key="5">
    <source>
        <dbReference type="ARBA" id="ARBA00023136"/>
    </source>
</evidence>
<evidence type="ECO:0000313" key="10">
    <source>
        <dbReference type="Proteomes" id="UP001501079"/>
    </source>
</evidence>
<feature type="transmembrane region" description="Helical" evidence="7">
    <location>
        <begin position="399"/>
        <end position="416"/>
    </location>
</feature>
<evidence type="ECO:0000256" key="7">
    <source>
        <dbReference type="SAM" id="Phobius"/>
    </source>
</evidence>
<feature type="transmembrane region" description="Helical" evidence="7">
    <location>
        <begin position="372"/>
        <end position="393"/>
    </location>
</feature>
<evidence type="ECO:0000256" key="3">
    <source>
        <dbReference type="ARBA" id="ARBA00022692"/>
    </source>
</evidence>